<reference evidence="2 3" key="1">
    <citation type="submission" date="2014-06" db="EMBL/GenBank/DDBJ databases">
        <title>Draft genome sequence of Bacillus gaemokensis JCM 15801 (MCCC 1A00707).</title>
        <authorList>
            <person name="Lai Q."/>
            <person name="Liu Y."/>
            <person name="Shao Z."/>
        </authorList>
    </citation>
    <scope>NUCLEOTIDE SEQUENCE [LARGE SCALE GENOMIC DNA]</scope>
    <source>
        <strain evidence="2 3">JCM 15801</strain>
    </source>
</reference>
<comment type="caution">
    <text evidence="2">The sequence shown here is derived from an EMBL/GenBank/DDBJ whole genome shotgun (WGS) entry which is preliminary data.</text>
</comment>
<name>A0A073KMB4_9BACI</name>
<accession>A0A073KMB4</accession>
<protein>
    <submittedName>
        <fullName evidence="2">Acetyltransferase</fullName>
    </submittedName>
</protein>
<dbReference type="PANTHER" id="PTHR43792:SF1">
    <property type="entry name" value="N-ACETYLTRANSFERASE DOMAIN-CONTAINING PROTEIN"/>
    <property type="match status" value="1"/>
</dbReference>
<dbReference type="eggNOG" id="COG1670">
    <property type="taxonomic scope" value="Bacteria"/>
</dbReference>
<dbReference type="Pfam" id="PF13302">
    <property type="entry name" value="Acetyltransf_3"/>
    <property type="match status" value="1"/>
</dbReference>
<dbReference type="AlphaFoldDB" id="A0A073KMB4"/>
<dbReference type="PROSITE" id="PS51186">
    <property type="entry name" value="GNAT"/>
    <property type="match status" value="1"/>
</dbReference>
<dbReference type="CDD" id="cd04301">
    <property type="entry name" value="NAT_SF"/>
    <property type="match status" value="1"/>
</dbReference>
<keyword evidence="2" id="KW-0808">Transferase</keyword>
<organism evidence="2 3">
    <name type="scientific">Bacillus gaemokensis</name>
    <dbReference type="NCBI Taxonomy" id="574375"/>
    <lineage>
        <taxon>Bacteria</taxon>
        <taxon>Bacillati</taxon>
        <taxon>Bacillota</taxon>
        <taxon>Bacilli</taxon>
        <taxon>Bacillales</taxon>
        <taxon>Bacillaceae</taxon>
        <taxon>Bacillus</taxon>
        <taxon>Bacillus cereus group</taxon>
    </lineage>
</organism>
<dbReference type="InterPro" id="IPR016181">
    <property type="entry name" value="Acyl_CoA_acyltransferase"/>
</dbReference>
<evidence type="ECO:0000313" key="2">
    <source>
        <dbReference type="EMBL" id="KEK23468.1"/>
    </source>
</evidence>
<dbReference type="EMBL" id="JOTM01000015">
    <property type="protein sequence ID" value="KEK23468.1"/>
    <property type="molecule type" value="Genomic_DNA"/>
</dbReference>
<evidence type="ECO:0000259" key="1">
    <source>
        <dbReference type="PROSITE" id="PS51186"/>
    </source>
</evidence>
<dbReference type="STRING" id="574375.AZF08_15535"/>
<dbReference type="InterPro" id="IPR000182">
    <property type="entry name" value="GNAT_dom"/>
</dbReference>
<dbReference type="PANTHER" id="PTHR43792">
    <property type="entry name" value="GNAT FAMILY, PUTATIVE (AFU_ORTHOLOGUE AFUA_3G00765)-RELATED-RELATED"/>
    <property type="match status" value="1"/>
</dbReference>
<keyword evidence="3" id="KW-1185">Reference proteome</keyword>
<dbReference type="OrthoDB" id="9798081at2"/>
<dbReference type="GO" id="GO:0016747">
    <property type="term" value="F:acyltransferase activity, transferring groups other than amino-acyl groups"/>
    <property type="evidence" value="ECO:0007669"/>
    <property type="project" value="InterPro"/>
</dbReference>
<proteinExistence type="predicted"/>
<sequence length="169" mass="19609">MHQLKYKKFEAIDFKDYFQLVSNEKVMAQITERAIPLEEAQVNYQKLLERNEKYEIYGSYKIYDRVTDGFIGLGHLTLNEIETEEAEIGYMILPECWGKGYGSTIAKQLIELAKQTKVNILKAVIDPKNIPSRKILIKQGFTSEKICEIDGLPGEILSRFIEGEKWKIR</sequence>
<gene>
    <name evidence="2" type="ORF">BAGA_08170</name>
</gene>
<dbReference type="Gene3D" id="3.40.630.30">
    <property type="match status" value="1"/>
</dbReference>
<dbReference type="InterPro" id="IPR051531">
    <property type="entry name" value="N-acetyltransferase"/>
</dbReference>
<dbReference type="RefSeq" id="WP_033675462.1">
    <property type="nucleotide sequence ID" value="NZ_JOTM01000015.1"/>
</dbReference>
<evidence type="ECO:0000313" key="3">
    <source>
        <dbReference type="Proteomes" id="UP000027778"/>
    </source>
</evidence>
<dbReference type="Proteomes" id="UP000027778">
    <property type="component" value="Unassembled WGS sequence"/>
</dbReference>
<dbReference type="SUPFAM" id="SSF55729">
    <property type="entry name" value="Acyl-CoA N-acyltransferases (Nat)"/>
    <property type="match status" value="1"/>
</dbReference>
<feature type="domain" description="N-acetyltransferase" evidence="1">
    <location>
        <begin position="4"/>
        <end position="162"/>
    </location>
</feature>